<gene>
    <name evidence="8" type="ORF">IAB03_03765</name>
</gene>
<evidence type="ECO:0000256" key="1">
    <source>
        <dbReference type="ARBA" id="ARBA00004323"/>
    </source>
</evidence>
<name>A0A9D1M6W1_9BACT</name>
<dbReference type="CDD" id="cd11574">
    <property type="entry name" value="GH99"/>
    <property type="match status" value="1"/>
</dbReference>
<reference evidence="8" key="1">
    <citation type="submission" date="2020-10" db="EMBL/GenBank/DDBJ databases">
        <authorList>
            <person name="Gilroy R."/>
        </authorList>
    </citation>
    <scope>NUCLEOTIDE SEQUENCE</scope>
    <source>
        <strain evidence="8">CHK158-818</strain>
    </source>
</reference>
<keyword evidence="6" id="KW-0333">Golgi apparatus</keyword>
<dbReference type="Proteomes" id="UP000824112">
    <property type="component" value="Unassembled WGS sequence"/>
</dbReference>
<dbReference type="InterPro" id="IPR026071">
    <property type="entry name" value="Glyco_Hydrolase_99"/>
</dbReference>
<reference evidence="8" key="2">
    <citation type="journal article" date="2021" name="PeerJ">
        <title>Extensive microbial diversity within the chicken gut microbiome revealed by metagenomics and culture.</title>
        <authorList>
            <person name="Gilroy R."/>
            <person name="Ravi A."/>
            <person name="Getino M."/>
            <person name="Pursley I."/>
            <person name="Horton D.L."/>
            <person name="Alikhan N.F."/>
            <person name="Baker D."/>
            <person name="Gharbi K."/>
            <person name="Hall N."/>
            <person name="Watson M."/>
            <person name="Adriaenssens E.M."/>
            <person name="Foster-Nyarko E."/>
            <person name="Jarju S."/>
            <person name="Secka A."/>
            <person name="Antonio M."/>
            <person name="Oren A."/>
            <person name="Chaudhuri R.R."/>
            <person name="La Ragione R."/>
            <person name="Hildebrand F."/>
            <person name="Pallen M.J."/>
        </authorList>
    </citation>
    <scope>NUCLEOTIDE SEQUENCE</scope>
    <source>
        <strain evidence="8">CHK158-818</strain>
    </source>
</reference>
<keyword evidence="5" id="KW-1133">Transmembrane helix</keyword>
<dbReference type="PANTHER" id="PTHR13572:SF4">
    <property type="entry name" value="RE57134P"/>
    <property type="match status" value="1"/>
</dbReference>
<keyword evidence="2" id="KW-0812">Transmembrane</keyword>
<sequence length="353" mass="40926">MCWSVVWLICSVQLIAQIPNERAFCFYYNWYGNTSFDGQEIHWSHDVIKQSPTDPERPRIPGKENLASNFYPELGNYSSNDPGIVAKHMKMMADARIGVVVLTWWRKSDSGLKAIPIILDEAQKVGLKVCFHLEPYGGRNAKSVRENIENLLQEYGTHPAFYRMEGKPCFFIYDSYLTKAEEWATLLQPDGEITIRNTPLDAVLIGLWVKKGEEEFFRKSGFDGYYTYFAATNFTYGSSPENWPYMQKWAVANKKIFIPCVGPGYIDTRVRPWNGSTTRDRENGKYYDRMFNDAIKSGVSYIGITSFNEWHEGTQIEPAVPFECSEFKYLDYKPLAPDYYLKRTAYWIDKLNK</sequence>
<evidence type="ECO:0000256" key="6">
    <source>
        <dbReference type="ARBA" id="ARBA00023034"/>
    </source>
</evidence>
<keyword evidence="7" id="KW-0472">Membrane</keyword>
<dbReference type="Pfam" id="PF16317">
    <property type="entry name" value="Glyco_hydro_99"/>
    <property type="match status" value="1"/>
</dbReference>
<keyword evidence="3" id="KW-0378">Hydrolase</keyword>
<dbReference type="PANTHER" id="PTHR13572">
    <property type="entry name" value="ENDO-ALPHA-1,2-MANNOSIDASE"/>
    <property type="match status" value="1"/>
</dbReference>
<dbReference type="GO" id="GO:0004559">
    <property type="term" value="F:alpha-mannosidase activity"/>
    <property type="evidence" value="ECO:0007669"/>
    <property type="project" value="TreeGrafter"/>
</dbReference>
<keyword evidence="4" id="KW-0735">Signal-anchor</keyword>
<evidence type="ECO:0000256" key="2">
    <source>
        <dbReference type="ARBA" id="ARBA00022692"/>
    </source>
</evidence>
<comment type="subcellular location">
    <subcellularLocation>
        <location evidence="1">Golgi apparatus membrane</location>
        <topology evidence="1">Single-pass type II membrane protein</topology>
    </subcellularLocation>
</comment>
<accession>A0A9D1M6W1</accession>
<dbReference type="EMBL" id="DVNA01000088">
    <property type="protein sequence ID" value="HIU54910.1"/>
    <property type="molecule type" value="Genomic_DNA"/>
</dbReference>
<protein>
    <submittedName>
        <fullName evidence="8">Alpha-mannosidase</fullName>
    </submittedName>
</protein>
<evidence type="ECO:0000256" key="7">
    <source>
        <dbReference type="ARBA" id="ARBA00023136"/>
    </source>
</evidence>
<evidence type="ECO:0000313" key="8">
    <source>
        <dbReference type="EMBL" id="HIU54910.1"/>
    </source>
</evidence>
<evidence type="ECO:0000256" key="3">
    <source>
        <dbReference type="ARBA" id="ARBA00022801"/>
    </source>
</evidence>
<evidence type="ECO:0000256" key="5">
    <source>
        <dbReference type="ARBA" id="ARBA00022989"/>
    </source>
</evidence>
<evidence type="ECO:0000256" key="4">
    <source>
        <dbReference type="ARBA" id="ARBA00022968"/>
    </source>
</evidence>
<dbReference type="Gene3D" id="3.20.20.80">
    <property type="entry name" value="Glycosidases"/>
    <property type="match status" value="1"/>
</dbReference>
<organism evidence="8 9">
    <name type="scientific">Candidatus Gallibacteroides avistercoris</name>
    <dbReference type="NCBI Taxonomy" id="2840833"/>
    <lineage>
        <taxon>Bacteria</taxon>
        <taxon>Pseudomonadati</taxon>
        <taxon>Bacteroidota</taxon>
        <taxon>Bacteroidia</taxon>
        <taxon>Bacteroidales</taxon>
        <taxon>Bacteroidaceae</taxon>
        <taxon>Bacteroidaceae incertae sedis</taxon>
        <taxon>Candidatus Gallibacteroides</taxon>
    </lineage>
</organism>
<evidence type="ECO:0000313" key="9">
    <source>
        <dbReference type="Proteomes" id="UP000824112"/>
    </source>
</evidence>
<dbReference type="AlphaFoldDB" id="A0A9D1M6W1"/>
<proteinExistence type="predicted"/>
<comment type="caution">
    <text evidence="8">The sequence shown here is derived from an EMBL/GenBank/DDBJ whole genome shotgun (WGS) entry which is preliminary data.</text>
</comment>